<gene>
    <name evidence="2" type="ORF">SAMN04490355_101677</name>
</gene>
<keyword evidence="2" id="KW-0418">Kinase</keyword>
<keyword evidence="3" id="KW-1185">Reference proteome</keyword>
<dbReference type="PANTHER" id="PTHR24347">
    <property type="entry name" value="SERINE/THREONINE-PROTEIN KINASE"/>
    <property type="match status" value="1"/>
</dbReference>
<proteinExistence type="predicted"/>
<dbReference type="Pfam" id="PF00069">
    <property type="entry name" value="Pkinase"/>
    <property type="match status" value="1"/>
</dbReference>
<dbReference type="SUPFAM" id="SSF56112">
    <property type="entry name" value="Protein kinase-like (PK-like)"/>
    <property type="match status" value="1"/>
</dbReference>
<dbReference type="Gene3D" id="1.10.510.10">
    <property type="entry name" value="Transferase(Phosphotransferase) domain 1"/>
    <property type="match status" value="1"/>
</dbReference>
<evidence type="ECO:0000313" key="3">
    <source>
        <dbReference type="Proteomes" id="UP000199520"/>
    </source>
</evidence>
<dbReference type="STRING" id="1123291.SAMN04490355_101677"/>
<accession>A0A1I4K9U5</accession>
<dbReference type="InterPro" id="IPR000719">
    <property type="entry name" value="Prot_kinase_dom"/>
</dbReference>
<dbReference type="GO" id="GO:0004674">
    <property type="term" value="F:protein serine/threonine kinase activity"/>
    <property type="evidence" value="ECO:0007669"/>
    <property type="project" value="UniProtKB-KW"/>
</dbReference>
<evidence type="ECO:0000313" key="2">
    <source>
        <dbReference type="EMBL" id="SFL75544.1"/>
    </source>
</evidence>
<dbReference type="Proteomes" id="UP000199520">
    <property type="component" value="Unassembled WGS sequence"/>
</dbReference>
<keyword evidence="2" id="KW-0723">Serine/threonine-protein kinase</keyword>
<protein>
    <submittedName>
        <fullName evidence="2">Serine/threonine protein kinase</fullName>
    </submittedName>
</protein>
<dbReference type="InterPro" id="IPR011009">
    <property type="entry name" value="Kinase-like_dom_sf"/>
</dbReference>
<keyword evidence="2" id="KW-0808">Transferase</keyword>
<name>A0A1I4K9U5_9FIRM</name>
<organism evidence="2 3">
    <name type="scientific">Pelosinus propionicus DSM 13327</name>
    <dbReference type="NCBI Taxonomy" id="1123291"/>
    <lineage>
        <taxon>Bacteria</taxon>
        <taxon>Bacillati</taxon>
        <taxon>Bacillota</taxon>
        <taxon>Negativicutes</taxon>
        <taxon>Selenomonadales</taxon>
        <taxon>Sporomusaceae</taxon>
        <taxon>Pelosinus</taxon>
    </lineage>
</organism>
<dbReference type="PROSITE" id="PS50011">
    <property type="entry name" value="PROTEIN_KINASE_DOM"/>
    <property type="match status" value="1"/>
</dbReference>
<dbReference type="OrthoDB" id="334783at2"/>
<dbReference type="GO" id="GO:0005524">
    <property type="term" value="F:ATP binding"/>
    <property type="evidence" value="ECO:0007669"/>
    <property type="project" value="InterPro"/>
</dbReference>
<dbReference type="RefSeq" id="WP_090936493.1">
    <property type="nucleotide sequence ID" value="NZ_FOTS01000016.1"/>
</dbReference>
<reference evidence="3" key="1">
    <citation type="submission" date="2016-10" db="EMBL/GenBank/DDBJ databases">
        <authorList>
            <person name="Varghese N."/>
            <person name="Submissions S."/>
        </authorList>
    </citation>
    <scope>NUCLEOTIDE SEQUENCE [LARGE SCALE GENOMIC DNA]</scope>
    <source>
        <strain evidence="3">DSM 13327</strain>
    </source>
</reference>
<dbReference type="EMBL" id="FOTS01000016">
    <property type="protein sequence ID" value="SFL75544.1"/>
    <property type="molecule type" value="Genomic_DNA"/>
</dbReference>
<sequence length="307" mass="36225">MVTNYLDNVSFELRKKQDFLWLKELGKVFCVFDQQDSGNISFGVQNGEKKYFVKYAGAQTIEYQGTTQAAIDNLNKAVIVYQDLKHENVIRFVSKIKTDEGIALVFDWFDGECLFAHWTFDKWDRYTHPNSPYHKYRMLSFEKRLKSINTIFQFLSFAEQQNYVAIDFYDGSILYDFNNDRTQICDIDFFRKKPTVNDIGENFWGSRRFKSPEEYILGAQIDSITNVYTMGVLLFGLIGGESDRSFEKWEGSKEQYELVCKAMSKRELRFQSIKDFYKEWEFSTKNCKNKFNDLQINLESDFSANNL</sequence>
<feature type="domain" description="Protein kinase" evidence="1">
    <location>
        <begin position="14"/>
        <end position="307"/>
    </location>
</feature>
<dbReference type="AlphaFoldDB" id="A0A1I4K9U5"/>
<evidence type="ECO:0000259" key="1">
    <source>
        <dbReference type="PROSITE" id="PS50011"/>
    </source>
</evidence>